<protein>
    <submittedName>
        <fullName evidence="1">Uncharacterized protein</fullName>
    </submittedName>
</protein>
<accession>W5VYT1</accession>
<proteinExistence type="predicted"/>
<name>W5VYT1_9PSEU</name>
<organism evidence="1 2">
    <name type="scientific">Kutzneria albida DSM 43870</name>
    <dbReference type="NCBI Taxonomy" id="1449976"/>
    <lineage>
        <taxon>Bacteria</taxon>
        <taxon>Bacillati</taxon>
        <taxon>Actinomycetota</taxon>
        <taxon>Actinomycetes</taxon>
        <taxon>Pseudonocardiales</taxon>
        <taxon>Pseudonocardiaceae</taxon>
        <taxon>Kutzneria</taxon>
    </lineage>
</organism>
<dbReference type="Proteomes" id="UP000019225">
    <property type="component" value="Chromosome"/>
</dbReference>
<reference evidence="1 2" key="1">
    <citation type="journal article" date="2014" name="BMC Genomics">
        <title>Complete genome sequence of producer of the glycopeptide antibiotic Aculeximycin Kutzneria albida DSM 43870T, a representative of minor genus of Pseudonocardiaceae.</title>
        <authorList>
            <person name="Rebets Y."/>
            <person name="Tokovenko B."/>
            <person name="Lushchyk I."/>
            <person name="Ruckert C."/>
            <person name="Zaburannyi N."/>
            <person name="Bechthold A."/>
            <person name="Kalinowski J."/>
            <person name="Luzhetskyy A."/>
        </authorList>
    </citation>
    <scope>NUCLEOTIDE SEQUENCE [LARGE SCALE GENOMIC DNA]</scope>
    <source>
        <strain evidence="1">DSM 43870</strain>
    </source>
</reference>
<dbReference type="KEGG" id="kal:KALB_703"/>
<evidence type="ECO:0000313" key="2">
    <source>
        <dbReference type="Proteomes" id="UP000019225"/>
    </source>
</evidence>
<sequence>MPLERAQFAAPGSCGHRQPYQHAPWEVFESLIDDGCGLLRRWRMWVWRNSLRWLGLVERVDGDPVPANSALQGSAETPMNLADRGRSERAALMLLATRIAFVWTLCPVLDELFAAAVHAAGSQDLVEGIERLAVEFADRELAKQRPDVVVDVAFVALARVGVDVEQFKVSIHELIDVCLGARIALLVNLVDQANPSLLGVFLGGRSRWNGLGEVVPATAQRVDPGVHLDPQRSARQRLDLAARAALAVCLRRAHGATVDQLAPQIAPRDDPKIISEGLPRWSL</sequence>
<dbReference type="AlphaFoldDB" id="W5VYT1"/>
<gene>
    <name evidence="1" type="ORF">KALB_703</name>
</gene>
<keyword evidence="2" id="KW-1185">Reference proteome</keyword>
<dbReference type="HOGENOM" id="CLU_982748_0_0_11"/>
<evidence type="ECO:0000313" key="1">
    <source>
        <dbReference type="EMBL" id="AHH94078.1"/>
    </source>
</evidence>
<dbReference type="EMBL" id="CP007155">
    <property type="protein sequence ID" value="AHH94078.1"/>
    <property type="molecule type" value="Genomic_DNA"/>
</dbReference>